<dbReference type="GO" id="GO:0005576">
    <property type="term" value="C:extracellular region"/>
    <property type="evidence" value="ECO:0007669"/>
    <property type="project" value="UniProtKB-SubCell"/>
</dbReference>
<dbReference type="GO" id="GO:0016810">
    <property type="term" value="F:hydrolase activity, acting on carbon-nitrogen (but not peptide) bonds"/>
    <property type="evidence" value="ECO:0007669"/>
    <property type="project" value="InterPro"/>
</dbReference>
<keyword evidence="4" id="KW-1133">Transmembrane helix</keyword>
<sequence>MKTTPDALPSRGHSLLGSFILFILLLFVAGALFNDPAERPLAVAVASSPTTESNVLSTVVTPANTPTIANSATPTHTATPSQTPTQTFTPTPSATHTPTITPNPAWTATPTSPPPPLPTPQDGISSTVKVPILMYHYISQPPEDADVYRVDLSVPPENFRAQMQYLADNGHTPIDLYTLSRAITHNEPLPDKPVILTFDDGYIDMYVNAYPILQQFGFVGTFFIPTEFIDNNRIGYMNWTMIEEMAAAGQRFEPHSRTHPDLREHEADYLIWEILGPQETLAAHIGYTPRYFAYPAGRYDDNVIAMLLQLDFWGAVTTAAGHEQSFTSRYTWPRLRIRNNTPLPEFIDLLNLALEE</sequence>
<evidence type="ECO:0000256" key="2">
    <source>
        <dbReference type="ARBA" id="ARBA00022729"/>
    </source>
</evidence>
<organism evidence="6">
    <name type="scientific">hydrothermal vent metagenome</name>
    <dbReference type="NCBI Taxonomy" id="652676"/>
    <lineage>
        <taxon>unclassified sequences</taxon>
        <taxon>metagenomes</taxon>
        <taxon>ecological metagenomes</taxon>
    </lineage>
</organism>
<dbReference type="GO" id="GO:0005975">
    <property type="term" value="P:carbohydrate metabolic process"/>
    <property type="evidence" value="ECO:0007669"/>
    <property type="project" value="InterPro"/>
</dbReference>
<evidence type="ECO:0000256" key="4">
    <source>
        <dbReference type="SAM" id="Phobius"/>
    </source>
</evidence>
<dbReference type="PROSITE" id="PS51677">
    <property type="entry name" value="NODB"/>
    <property type="match status" value="1"/>
</dbReference>
<keyword evidence="2" id="KW-0732">Signal</keyword>
<evidence type="ECO:0000256" key="3">
    <source>
        <dbReference type="SAM" id="MobiDB-lite"/>
    </source>
</evidence>
<reference evidence="6" key="1">
    <citation type="submission" date="2018-06" db="EMBL/GenBank/DDBJ databases">
        <authorList>
            <person name="Zhirakovskaya E."/>
        </authorList>
    </citation>
    <scope>NUCLEOTIDE SEQUENCE</scope>
</reference>
<proteinExistence type="predicted"/>
<feature type="transmembrane region" description="Helical" evidence="4">
    <location>
        <begin position="12"/>
        <end position="33"/>
    </location>
</feature>
<accession>A0A3B0VWQ6</accession>
<dbReference type="SUPFAM" id="SSF88713">
    <property type="entry name" value="Glycoside hydrolase/deacetylase"/>
    <property type="match status" value="1"/>
</dbReference>
<feature type="region of interest" description="Disordered" evidence="3">
    <location>
        <begin position="66"/>
        <end position="120"/>
    </location>
</feature>
<dbReference type="EMBL" id="UOEU01001107">
    <property type="protein sequence ID" value="VAW43542.1"/>
    <property type="molecule type" value="Genomic_DNA"/>
</dbReference>
<comment type="subcellular location">
    <subcellularLocation>
        <location evidence="1">Secreted</location>
    </subcellularLocation>
</comment>
<evidence type="ECO:0000313" key="6">
    <source>
        <dbReference type="EMBL" id="VAW43542.1"/>
    </source>
</evidence>
<dbReference type="InterPro" id="IPR002509">
    <property type="entry name" value="NODB_dom"/>
</dbReference>
<evidence type="ECO:0000259" key="5">
    <source>
        <dbReference type="PROSITE" id="PS51677"/>
    </source>
</evidence>
<dbReference type="Pfam" id="PF01522">
    <property type="entry name" value="Polysacc_deac_1"/>
    <property type="match status" value="1"/>
</dbReference>
<feature type="compositionally biased region" description="Low complexity" evidence="3">
    <location>
        <begin position="73"/>
        <end position="110"/>
    </location>
</feature>
<dbReference type="InterPro" id="IPR011330">
    <property type="entry name" value="Glyco_hydro/deAcase_b/a-brl"/>
</dbReference>
<evidence type="ECO:0000256" key="1">
    <source>
        <dbReference type="ARBA" id="ARBA00004613"/>
    </source>
</evidence>
<dbReference type="PANTHER" id="PTHR34216:SF3">
    <property type="entry name" value="POLY-BETA-1,6-N-ACETYL-D-GLUCOSAMINE N-DEACETYLASE"/>
    <property type="match status" value="1"/>
</dbReference>
<keyword evidence="4" id="KW-0812">Transmembrane</keyword>
<dbReference type="InterPro" id="IPR051398">
    <property type="entry name" value="Polysacch_Deacetylase"/>
</dbReference>
<name>A0A3B0VWQ6_9ZZZZ</name>
<dbReference type="Gene3D" id="3.20.20.370">
    <property type="entry name" value="Glycoside hydrolase/deacetylase"/>
    <property type="match status" value="1"/>
</dbReference>
<gene>
    <name evidence="6" type="ORF">MNBD_CHLOROFLEXI01-109</name>
</gene>
<keyword evidence="4" id="KW-0472">Membrane</keyword>
<feature type="domain" description="NodB homology" evidence="5">
    <location>
        <begin position="192"/>
        <end position="356"/>
    </location>
</feature>
<dbReference type="CDD" id="cd10918">
    <property type="entry name" value="CE4_NodB_like_5s_6s"/>
    <property type="match status" value="1"/>
</dbReference>
<dbReference type="PANTHER" id="PTHR34216">
    <property type="match status" value="1"/>
</dbReference>
<dbReference type="AlphaFoldDB" id="A0A3B0VWQ6"/>
<protein>
    <submittedName>
        <fullName evidence="6">Polysaccharide deacetylase</fullName>
    </submittedName>
</protein>